<keyword evidence="10" id="KW-1185">Reference proteome</keyword>
<evidence type="ECO:0000256" key="4">
    <source>
        <dbReference type="ARBA" id="ARBA00023002"/>
    </source>
</evidence>
<dbReference type="SUPFAM" id="SSF48264">
    <property type="entry name" value="Cytochrome P450"/>
    <property type="match status" value="1"/>
</dbReference>
<evidence type="ECO:0000256" key="6">
    <source>
        <dbReference type="PIRSR" id="PIRSR602403-1"/>
    </source>
</evidence>
<accession>A0A4Q9M5M3</accession>
<evidence type="ECO:0000256" key="2">
    <source>
        <dbReference type="ARBA" id="ARBA00010617"/>
    </source>
</evidence>
<proteinExistence type="inferred from homology"/>
<organism evidence="8">
    <name type="scientific">Dichomitus squalens</name>
    <dbReference type="NCBI Taxonomy" id="114155"/>
    <lineage>
        <taxon>Eukaryota</taxon>
        <taxon>Fungi</taxon>
        <taxon>Dikarya</taxon>
        <taxon>Basidiomycota</taxon>
        <taxon>Agaricomycotina</taxon>
        <taxon>Agaricomycetes</taxon>
        <taxon>Polyporales</taxon>
        <taxon>Polyporaceae</taxon>
        <taxon>Dichomitus</taxon>
    </lineage>
</organism>
<dbReference type="EMBL" id="ML143549">
    <property type="protein sequence ID" value="TBU22270.1"/>
    <property type="molecule type" value="Genomic_DNA"/>
</dbReference>
<feature type="binding site" description="axial binding residue" evidence="6">
    <location>
        <position position="446"/>
    </location>
    <ligand>
        <name>heme</name>
        <dbReference type="ChEBI" id="CHEBI:30413"/>
    </ligand>
    <ligandPart>
        <name>Fe</name>
        <dbReference type="ChEBI" id="CHEBI:18248"/>
    </ligandPart>
</feature>
<dbReference type="CDD" id="cd11041">
    <property type="entry name" value="CYP503A1-like"/>
    <property type="match status" value="1"/>
</dbReference>
<dbReference type="Pfam" id="PF00067">
    <property type="entry name" value="p450"/>
    <property type="match status" value="1"/>
</dbReference>
<evidence type="ECO:0000256" key="3">
    <source>
        <dbReference type="ARBA" id="ARBA00022723"/>
    </source>
</evidence>
<dbReference type="InterPro" id="IPR036396">
    <property type="entry name" value="Cyt_P450_sf"/>
</dbReference>
<dbReference type="Gene3D" id="1.10.630.10">
    <property type="entry name" value="Cytochrome P450"/>
    <property type="match status" value="1"/>
</dbReference>
<sequence length="509" mass="57137">MMDQGQPWAFACVGVLILIVVFRWNISPLNDIPTVGNFSSPALSYLSAMAFIRRGRETLQEGYRLYYGSVFKIALLDRWMVIFSGPKMVEDIRRRPEDELSFTEAVQTILQYKYTVGQKMQDDPYHTVVVKEKLQNRLLPLILPSLIDEVAPAVETYMPTINEEWTAVDISAAALKIVARTSNRVFVGSPLCLSEDYNDTSAQFAVEIVKAGTALFLFPDILKPLAAPFVSKVKQTTKRALHHLRPIIQERRTAMHQQGKEWLDKPNDVLQWIIDRAVVKDETDADITQRLLLLNLAAIHTSSSSIPHVLYHLAEQPELLEPLREEIEASVDAEGWTMSAYARMWKLDSILRESQRYNGFTLASMMRVAMKDIVLDNGTFIPKGTLLGAAAHPAHHDNAHLPNADLFDPFRFSRMREAGSSSGSSRLQFASTSPEYLPFGHGQLACPGRYFAGNQLKAILSHIILNYDLKLSDSKDDGPRPQRPPNVYLSLAVLPPIGGTIQLRKRAAV</sequence>
<dbReference type="PRINTS" id="PR00465">
    <property type="entry name" value="EP450IV"/>
</dbReference>
<keyword evidence="3 6" id="KW-0479">Metal-binding</keyword>
<dbReference type="InterPro" id="IPR002403">
    <property type="entry name" value="Cyt_P450_E_grp-IV"/>
</dbReference>
<reference evidence="8 10" key="1">
    <citation type="submission" date="2019-01" db="EMBL/GenBank/DDBJ databases">
        <title>Draft genome sequences of three monokaryotic isolates of the white-rot basidiomycete fungus Dichomitus squalens.</title>
        <authorList>
            <consortium name="DOE Joint Genome Institute"/>
            <person name="Lopez S.C."/>
            <person name="Andreopoulos B."/>
            <person name="Pangilinan J."/>
            <person name="Lipzen A."/>
            <person name="Riley R."/>
            <person name="Ahrendt S."/>
            <person name="Ng V."/>
            <person name="Barry K."/>
            <person name="Daum C."/>
            <person name="Grigoriev I.V."/>
            <person name="Hilden K.S."/>
            <person name="Makela M.R."/>
            <person name="de Vries R.P."/>
        </authorList>
    </citation>
    <scope>NUCLEOTIDE SEQUENCE [LARGE SCALE GENOMIC DNA]</scope>
    <source>
        <strain evidence="9 10">CBS 464.89</strain>
        <strain evidence="8">OM18370.1</strain>
    </source>
</reference>
<keyword evidence="7" id="KW-1133">Transmembrane helix</keyword>
<dbReference type="PANTHER" id="PTHR46206">
    <property type="entry name" value="CYTOCHROME P450"/>
    <property type="match status" value="1"/>
</dbReference>
<keyword evidence="4" id="KW-0560">Oxidoreductase</keyword>
<keyword evidence="7" id="KW-0812">Transmembrane</keyword>
<dbReference type="GO" id="GO:0016705">
    <property type="term" value="F:oxidoreductase activity, acting on paired donors, with incorporation or reduction of molecular oxygen"/>
    <property type="evidence" value="ECO:0007669"/>
    <property type="project" value="InterPro"/>
</dbReference>
<gene>
    <name evidence="9" type="ORF">BD310DRAFT_923040</name>
    <name evidence="8" type="ORF">BD311DRAFT_154471</name>
</gene>
<keyword evidence="7" id="KW-0472">Membrane</keyword>
<evidence type="ECO:0000256" key="7">
    <source>
        <dbReference type="SAM" id="Phobius"/>
    </source>
</evidence>
<dbReference type="Proteomes" id="UP000292957">
    <property type="component" value="Unassembled WGS sequence"/>
</dbReference>
<evidence type="ECO:0000313" key="8">
    <source>
        <dbReference type="EMBL" id="TBU22270.1"/>
    </source>
</evidence>
<dbReference type="GO" id="GO:0005506">
    <property type="term" value="F:iron ion binding"/>
    <property type="evidence" value="ECO:0007669"/>
    <property type="project" value="InterPro"/>
</dbReference>
<evidence type="ECO:0000313" key="9">
    <source>
        <dbReference type="EMBL" id="TBU60215.1"/>
    </source>
</evidence>
<comment type="cofactor">
    <cofactor evidence="1 6">
        <name>heme</name>
        <dbReference type="ChEBI" id="CHEBI:30413"/>
    </cofactor>
</comment>
<dbReference type="STRING" id="114155.A0A4Q9M5M3"/>
<keyword evidence="5 6" id="KW-0408">Iron</keyword>
<protein>
    <submittedName>
        <fullName evidence="8">Cytochrome P450</fullName>
    </submittedName>
</protein>
<dbReference type="OrthoDB" id="2728548at2759"/>
<dbReference type="AlphaFoldDB" id="A0A4Q9M5M3"/>
<dbReference type="InterPro" id="IPR001128">
    <property type="entry name" value="Cyt_P450"/>
</dbReference>
<dbReference type="EMBL" id="ML145106">
    <property type="protein sequence ID" value="TBU60215.1"/>
    <property type="molecule type" value="Genomic_DNA"/>
</dbReference>
<dbReference type="GO" id="GO:0004497">
    <property type="term" value="F:monooxygenase activity"/>
    <property type="evidence" value="ECO:0007669"/>
    <property type="project" value="InterPro"/>
</dbReference>
<comment type="similarity">
    <text evidence="2">Belongs to the cytochrome P450 family.</text>
</comment>
<evidence type="ECO:0000313" key="10">
    <source>
        <dbReference type="Proteomes" id="UP000292082"/>
    </source>
</evidence>
<dbReference type="Proteomes" id="UP000292082">
    <property type="component" value="Unassembled WGS sequence"/>
</dbReference>
<feature type="transmembrane region" description="Helical" evidence="7">
    <location>
        <begin position="7"/>
        <end position="26"/>
    </location>
</feature>
<evidence type="ECO:0000256" key="1">
    <source>
        <dbReference type="ARBA" id="ARBA00001971"/>
    </source>
</evidence>
<keyword evidence="6" id="KW-0349">Heme</keyword>
<dbReference type="GO" id="GO:0020037">
    <property type="term" value="F:heme binding"/>
    <property type="evidence" value="ECO:0007669"/>
    <property type="project" value="InterPro"/>
</dbReference>
<name>A0A4Q9M5M3_9APHY</name>
<evidence type="ECO:0000256" key="5">
    <source>
        <dbReference type="ARBA" id="ARBA00023004"/>
    </source>
</evidence>